<evidence type="ECO:0000313" key="3">
    <source>
        <dbReference type="Proteomes" id="UP000824969"/>
    </source>
</evidence>
<dbReference type="InterPro" id="IPR000182">
    <property type="entry name" value="GNAT_dom"/>
</dbReference>
<accession>A0ABM7H5N3</accession>
<dbReference type="CDD" id="cd04301">
    <property type="entry name" value="NAT_SF"/>
    <property type="match status" value="1"/>
</dbReference>
<gene>
    <name evidence="2" type="ORF">MchiMG62_12300</name>
</gene>
<sequence length="172" mass="18635">MIIRQESRDDYDSIYHLVTTAFGAAGAGDDSEQNLVATLRKSERYVPELALVAEEDGKVVGHIMLTRTYVTNGGPRFEGLLLVPVAVMAEYRGRGIGTELISTALRRATGMGFKAVFLAGDPEYYCRFGFVPTIRYGIRSSIDIPGEMVGHIMVCELVPGALDGVSGVVELC</sequence>
<keyword evidence="3" id="KW-1185">Reference proteome</keyword>
<dbReference type="Pfam" id="PF13527">
    <property type="entry name" value="Acetyltransf_9"/>
    <property type="match status" value="1"/>
</dbReference>
<protein>
    <submittedName>
        <fullName evidence="2">N-acetyltransferase</fullName>
    </submittedName>
</protein>
<dbReference type="PANTHER" id="PTHR43617:SF2">
    <property type="entry name" value="UPF0039 PROTEIN SLL0451"/>
    <property type="match status" value="1"/>
</dbReference>
<dbReference type="Proteomes" id="UP000824969">
    <property type="component" value="Chromosome"/>
</dbReference>
<proteinExistence type="predicted"/>
<dbReference type="EMBL" id="AP019781">
    <property type="protein sequence ID" value="BBL68049.1"/>
    <property type="molecule type" value="Genomic_DNA"/>
</dbReference>
<evidence type="ECO:0000259" key="1">
    <source>
        <dbReference type="PROSITE" id="PS51186"/>
    </source>
</evidence>
<evidence type="ECO:0000313" key="2">
    <source>
        <dbReference type="EMBL" id="BBL68049.1"/>
    </source>
</evidence>
<dbReference type="PANTHER" id="PTHR43617">
    <property type="entry name" value="L-AMINO ACID N-ACETYLTRANSFERASE"/>
    <property type="match status" value="1"/>
</dbReference>
<dbReference type="GeneID" id="66130753"/>
<feature type="domain" description="N-acetyltransferase" evidence="1">
    <location>
        <begin position="1"/>
        <end position="158"/>
    </location>
</feature>
<dbReference type="PROSITE" id="PS51186">
    <property type="entry name" value="GNAT"/>
    <property type="match status" value="1"/>
</dbReference>
<dbReference type="RefSeq" id="WP_221058447.1">
    <property type="nucleotide sequence ID" value="NZ_AP019781.1"/>
</dbReference>
<dbReference type="InterPro" id="IPR050276">
    <property type="entry name" value="MshD_Acetyltransferase"/>
</dbReference>
<name>A0ABM7H5N3_9EURY</name>
<reference evidence="2 3" key="1">
    <citation type="submission" date="2019-06" db="EMBL/GenBank/DDBJ databases">
        <title>Complete genome sequence of Methanoculleus chikugoensis strain MG62.</title>
        <authorList>
            <person name="Asakawa S."/>
            <person name="Dianou D."/>
        </authorList>
    </citation>
    <scope>NUCLEOTIDE SEQUENCE [LARGE SCALE GENOMIC DNA]</scope>
    <source>
        <strain evidence="2 3">MG62</strain>
    </source>
</reference>
<organism evidence="2 3">
    <name type="scientific">Methanoculleus chikugoensis</name>
    <dbReference type="NCBI Taxonomy" id="118126"/>
    <lineage>
        <taxon>Archaea</taxon>
        <taxon>Methanobacteriati</taxon>
        <taxon>Methanobacteriota</taxon>
        <taxon>Stenosarchaea group</taxon>
        <taxon>Methanomicrobia</taxon>
        <taxon>Methanomicrobiales</taxon>
        <taxon>Methanomicrobiaceae</taxon>
        <taxon>Methanoculleus</taxon>
    </lineage>
</organism>